<accession>A0A7X2CFV4</accession>
<comment type="caution">
    <text evidence="1">The sequence shown here is derived from an EMBL/GenBank/DDBJ whole genome shotgun (WGS) entry which is preliminary data.</text>
</comment>
<protein>
    <submittedName>
        <fullName evidence="1">Uncharacterized protein</fullName>
    </submittedName>
</protein>
<reference evidence="1 2" key="1">
    <citation type="submission" date="2019-10" db="EMBL/GenBank/DDBJ databases">
        <title>Evaluation of single-gene subtyping targets for Pseudomonas.</title>
        <authorList>
            <person name="Reichler S.J."/>
            <person name="Orsi R.H."/>
            <person name="Wiedmann M."/>
            <person name="Martin N.H."/>
            <person name="Murphy S.I."/>
        </authorList>
    </citation>
    <scope>NUCLEOTIDE SEQUENCE [LARGE SCALE GENOMIC DNA]</scope>
    <source>
        <strain evidence="1 2">FSL R10-2107</strain>
    </source>
</reference>
<dbReference type="RefSeq" id="WP_153350387.1">
    <property type="nucleotide sequence ID" value="NZ_WIVX01000001.1"/>
</dbReference>
<proteinExistence type="predicted"/>
<sequence>MSVSSDVEQFSLFWTLAGRPELFNPADDLADLGFDAAKTGIDSKMFLRGYSIAAELGSQSPPGQMLSRLAVYRKVKELAEAYQRDPTDFSWMPDHQAKETYLNLVTEADGLIDELYAALLEQVSSYETPGGNVCRV</sequence>
<keyword evidence="2" id="KW-1185">Reference proteome</keyword>
<dbReference type="AlphaFoldDB" id="A0A7X2CFV4"/>
<dbReference type="EMBL" id="WIVX01000001">
    <property type="protein sequence ID" value="MQU29867.1"/>
    <property type="molecule type" value="Genomic_DNA"/>
</dbReference>
<organism evidence="1 2">
    <name type="scientific">Pseudomonas helleri</name>
    <dbReference type="NCBI Taxonomy" id="1608996"/>
    <lineage>
        <taxon>Bacteria</taxon>
        <taxon>Pseudomonadati</taxon>
        <taxon>Pseudomonadota</taxon>
        <taxon>Gammaproteobacteria</taxon>
        <taxon>Pseudomonadales</taxon>
        <taxon>Pseudomonadaceae</taxon>
        <taxon>Pseudomonas</taxon>
    </lineage>
</organism>
<dbReference type="Proteomes" id="UP000470186">
    <property type="component" value="Unassembled WGS sequence"/>
</dbReference>
<evidence type="ECO:0000313" key="2">
    <source>
        <dbReference type="Proteomes" id="UP000470186"/>
    </source>
</evidence>
<evidence type="ECO:0000313" key="1">
    <source>
        <dbReference type="EMBL" id="MQU29867.1"/>
    </source>
</evidence>
<name>A0A7X2CFV4_9PSED</name>
<gene>
    <name evidence="1" type="ORF">GHO30_00395</name>
</gene>